<protein>
    <recommendedName>
        <fullName evidence="3">XRE family transcriptional regulator</fullName>
    </recommendedName>
</protein>
<keyword evidence="2" id="KW-1185">Reference proteome</keyword>
<sequence>MMNYRDSSRQTLQRIADALATDVAVFSDAAVGERHDVRETLELLAAFARIADAKDRRACVDFVRALATRQRAS</sequence>
<gene>
    <name evidence="1" type="ORF">QWZ18_29620</name>
</gene>
<accession>A0ABT8AZ86</accession>
<dbReference type="EMBL" id="JAUFPT010000114">
    <property type="protein sequence ID" value="MDN3574741.1"/>
    <property type="molecule type" value="Genomic_DNA"/>
</dbReference>
<organism evidence="1 2">
    <name type="scientific">Methylobacterium longum</name>
    <dbReference type="NCBI Taxonomy" id="767694"/>
    <lineage>
        <taxon>Bacteria</taxon>
        <taxon>Pseudomonadati</taxon>
        <taxon>Pseudomonadota</taxon>
        <taxon>Alphaproteobacteria</taxon>
        <taxon>Hyphomicrobiales</taxon>
        <taxon>Methylobacteriaceae</taxon>
        <taxon>Methylobacterium</taxon>
    </lineage>
</organism>
<evidence type="ECO:0000313" key="2">
    <source>
        <dbReference type="Proteomes" id="UP001244297"/>
    </source>
</evidence>
<dbReference type="RefSeq" id="WP_290356648.1">
    <property type="nucleotide sequence ID" value="NZ_JAUFPT010000114.1"/>
</dbReference>
<proteinExistence type="predicted"/>
<evidence type="ECO:0000313" key="1">
    <source>
        <dbReference type="EMBL" id="MDN3574741.1"/>
    </source>
</evidence>
<dbReference type="Proteomes" id="UP001244297">
    <property type="component" value="Unassembled WGS sequence"/>
</dbReference>
<name>A0ABT8AZ86_9HYPH</name>
<comment type="caution">
    <text evidence="1">The sequence shown here is derived from an EMBL/GenBank/DDBJ whole genome shotgun (WGS) entry which is preliminary data.</text>
</comment>
<reference evidence="2" key="1">
    <citation type="journal article" date="2019" name="Int. J. Syst. Evol. Microbiol.">
        <title>The Global Catalogue of Microorganisms (GCM) 10K type strain sequencing project: providing services to taxonomists for standard genome sequencing and annotation.</title>
        <authorList>
            <consortium name="The Broad Institute Genomics Platform"/>
            <consortium name="The Broad Institute Genome Sequencing Center for Infectious Disease"/>
            <person name="Wu L."/>
            <person name="Ma J."/>
        </authorList>
    </citation>
    <scope>NUCLEOTIDE SEQUENCE [LARGE SCALE GENOMIC DNA]</scope>
    <source>
        <strain evidence="2">CECT 7806</strain>
    </source>
</reference>
<evidence type="ECO:0008006" key="3">
    <source>
        <dbReference type="Google" id="ProtNLM"/>
    </source>
</evidence>